<feature type="compositionally biased region" description="Polar residues" evidence="1">
    <location>
        <begin position="28"/>
        <end position="60"/>
    </location>
</feature>
<sequence>MKRVLLIFIGALIIGGLVGCSATQKASNNNELQVTEETQEKSSTTNKEQITEMTQPNKPTTDMEFIDISGTFYTTSGDTASVKLLSRNKWEVSYSTLEGDVNATFETNWENSGQEKQSKTPMKKSDEYSGFHVLVTYVNESDIEIIMEDGDPTHKMVFTKQKPKENENYEIVLQGDLSSFAGQFSNDNFNKQIADSEFTLGGYSPDDYYNNRTTVFPTLSKNGYWNGITSHGNYEIKASDMPQKTNGYFEVHVHGTNPGANNGELTFFLVPPNVSGPDGTLSKDRRVFQVLFDGKLRLLEYQKEDWWKEYQSQ</sequence>
<evidence type="ECO:0000313" key="3">
    <source>
        <dbReference type="EMBL" id="OAQ56060.1"/>
    </source>
</evidence>
<feature type="region of interest" description="Disordered" evidence="1">
    <location>
        <begin position="28"/>
        <end position="61"/>
    </location>
</feature>
<evidence type="ECO:0000256" key="1">
    <source>
        <dbReference type="SAM" id="MobiDB-lite"/>
    </source>
</evidence>
<protein>
    <recommendedName>
        <fullName evidence="5">Lipoprotein</fullName>
    </recommendedName>
</protein>
<accession>A0A179ET17</accession>
<organism evidence="3 4">
    <name type="scientific">Enterococcus thailandicus</name>
    <dbReference type="NCBI Taxonomy" id="417368"/>
    <lineage>
        <taxon>Bacteria</taxon>
        <taxon>Bacillati</taxon>
        <taxon>Bacillota</taxon>
        <taxon>Bacilli</taxon>
        <taxon>Lactobacillales</taxon>
        <taxon>Enterococcaceae</taxon>
        <taxon>Enterococcus</taxon>
    </lineage>
</organism>
<dbReference type="PROSITE" id="PS51257">
    <property type="entry name" value="PROKAR_LIPOPROTEIN"/>
    <property type="match status" value="1"/>
</dbReference>
<feature type="signal peptide" evidence="2">
    <location>
        <begin position="1"/>
        <end position="26"/>
    </location>
</feature>
<keyword evidence="2" id="KW-0732">Signal</keyword>
<dbReference type="AlphaFoldDB" id="A0A179ET17"/>
<evidence type="ECO:0000313" key="4">
    <source>
        <dbReference type="Proteomes" id="UP000078516"/>
    </source>
</evidence>
<dbReference type="EMBL" id="LWMN01000011">
    <property type="protein sequence ID" value="OAQ56060.1"/>
    <property type="molecule type" value="Genomic_DNA"/>
</dbReference>
<dbReference type="Proteomes" id="UP000078516">
    <property type="component" value="Unassembled WGS sequence"/>
</dbReference>
<evidence type="ECO:0008006" key="5">
    <source>
        <dbReference type="Google" id="ProtNLM"/>
    </source>
</evidence>
<name>A0A179ET17_ENTTH</name>
<evidence type="ECO:0000256" key="2">
    <source>
        <dbReference type="SAM" id="SignalP"/>
    </source>
</evidence>
<gene>
    <name evidence="3" type="ORF">A6E74_04895</name>
</gene>
<feature type="chain" id="PRO_5008100910" description="Lipoprotein" evidence="2">
    <location>
        <begin position="27"/>
        <end position="313"/>
    </location>
</feature>
<proteinExistence type="predicted"/>
<reference evidence="3 4" key="1">
    <citation type="submission" date="2016-04" db="EMBL/GenBank/DDBJ databases">
        <title>Draft genome of an Enterococcus thailandicus strain isolated from bovine feces.</title>
        <authorList>
            <person name="Beukers A.G."/>
            <person name="Zaheer R."/>
            <person name="Goji N."/>
            <person name="Cook S.R."/>
            <person name="Amoako K."/>
            <person name="Chaves A.V."/>
            <person name="Ward M.P."/>
            <person name="Mcallister T.A."/>
        </authorList>
    </citation>
    <scope>NUCLEOTIDE SEQUENCE [LARGE SCALE GENOMIC DNA]</scope>
    <source>
        <strain evidence="3 4">F0711D 46</strain>
    </source>
</reference>
<comment type="caution">
    <text evidence="3">The sequence shown here is derived from an EMBL/GenBank/DDBJ whole genome shotgun (WGS) entry which is preliminary data.</text>
</comment>
<keyword evidence="4" id="KW-1185">Reference proteome</keyword>